<protein>
    <submittedName>
        <fullName evidence="2">DUF11 domain-containing protein</fullName>
    </submittedName>
</protein>
<keyword evidence="3" id="KW-1185">Reference proteome</keyword>
<dbReference type="OrthoDB" id="7428387at2"/>
<dbReference type="AlphaFoldDB" id="A0A6I4LY24"/>
<accession>A0A6I4LY24</accession>
<organism evidence="2 3">
    <name type="scientific">Sphingorhabdus profundilacus</name>
    <dbReference type="NCBI Taxonomy" id="2509718"/>
    <lineage>
        <taxon>Bacteria</taxon>
        <taxon>Pseudomonadati</taxon>
        <taxon>Pseudomonadota</taxon>
        <taxon>Alphaproteobacteria</taxon>
        <taxon>Sphingomonadales</taxon>
        <taxon>Sphingomonadaceae</taxon>
        <taxon>Sphingorhabdus</taxon>
    </lineage>
</organism>
<reference evidence="2 3" key="1">
    <citation type="submission" date="2019-01" db="EMBL/GenBank/DDBJ databases">
        <title>Sphingorhabdus lacus sp.nov., isolated from an oligotrophic freshwater lake.</title>
        <authorList>
            <person name="Park M."/>
        </authorList>
    </citation>
    <scope>NUCLEOTIDE SEQUENCE [LARGE SCALE GENOMIC DNA]</scope>
    <source>
        <strain evidence="2 3">IMCC26285</strain>
    </source>
</reference>
<name>A0A6I4LY24_9SPHN</name>
<proteinExistence type="predicted"/>
<evidence type="ECO:0000256" key="1">
    <source>
        <dbReference type="SAM" id="SignalP"/>
    </source>
</evidence>
<evidence type="ECO:0000313" key="3">
    <source>
        <dbReference type="Proteomes" id="UP000471147"/>
    </source>
</evidence>
<dbReference type="EMBL" id="SDWJ01000001">
    <property type="protein sequence ID" value="MVZ96754.1"/>
    <property type="molecule type" value="Genomic_DNA"/>
</dbReference>
<dbReference type="RefSeq" id="WP_160352707.1">
    <property type="nucleotide sequence ID" value="NZ_SDWJ01000001.1"/>
</dbReference>
<gene>
    <name evidence="2" type="ORF">EUU23_03425</name>
</gene>
<feature type="chain" id="PRO_5026236258" evidence="1">
    <location>
        <begin position="23"/>
        <end position="157"/>
    </location>
</feature>
<dbReference type="Proteomes" id="UP000471147">
    <property type="component" value="Unassembled WGS sequence"/>
</dbReference>
<comment type="caution">
    <text evidence="2">The sequence shown here is derived from an EMBL/GenBank/DDBJ whole genome shotgun (WGS) entry which is preliminary data.</text>
</comment>
<sequence length="157" mass="16688">MKLIIRIMMAFATLTGASLAVAATPLQLSSDVFVERTIEGVDGTKTVVLEKPKMVTPGDSLVFVVKYKNVSATTATNFVVTNPLPPAVAFNGTSDGQEIVSIDGGKNWGFLGDLRVAKEDGATRAAQRSDVTHIKWNLNQPLTAGAEGKLIFRGVVK</sequence>
<evidence type="ECO:0000313" key="2">
    <source>
        <dbReference type="EMBL" id="MVZ96754.1"/>
    </source>
</evidence>
<feature type="signal peptide" evidence="1">
    <location>
        <begin position="1"/>
        <end position="22"/>
    </location>
</feature>
<keyword evidence="1" id="KW-0732">Signal</keyword>